<reference evidence="12 13" key="1">
    <citation type="journal article" date="2014" name="Genome Announc.">
        <title>Draft genome sequence of the pathogenic fungus Scedosporium apiospermum.</title>
        <authorList>
            <person name="Vandeputte P."/>
            <person name="Ghamrawi S."/>
            <person name="Rechenmann M."/>
            <person name="Iltis A."/>
            <person name="Giraud S."/>
            <person name="Fleury M."/>
            <person name="Thornton C."/>
            <person name="Delhaes L."/>
            <person name="Meyer W."/>
            <person name="Papon N."/>
            <person name="Bouchara J.P."/>
        </authorList>
    </citation>
    <scope>NUCLEOTIDE SEQUENCE [LARGE SCALE GENOMIC DNA]</scope>
    <source>
        <strain evidence="12 13">IHEM 14462</strain>
    </source>
</reference>
<keyword evidence="6" id="KW-0325">Glycoprotein</keyword>
<dbReference type="PANTHER" id="PTHR10728:SF62">
    <property type="entry name" value="LYSOPHOSPHOLIPASE"/>
    <property type="match status" value="1"/>
</dbReference>
<evidence type="ECO:0000259" key="11">
    <source>
        <dbReference type="PROSITE" id="PS51210"/>
    </source>
</evidence>
<dbReference type="GO" id="GO:0004622">
    <property type="term" value="F:phosphatidylcholine lysophospholipase activity"/>
    <property type="evidence" value="ECO:0007669"/>
    <property type="project" value="UniProtKB-EC"/>
</dbReference>
<sequence>MNIIQAKKRLVGTHETTNPNLLPRISRRASPDAPDGYTPAPVPCPNPRPSIRPATLSPNETSWLSTRKDHTLTSLESFLQRVQIENFNATTFLNDVNGMDPSALPTLGIAVSGGGYRALMNGAGVLSAFDERSSGSTDESGVGGVLQAATYLSGLSGGSWLVGSVYVQNFSTVEGILDGDATPGIWQFDQSIFQGPDGLRRLEYYQAMRDSVSDKQDAGFNTTITDLWGRALSYQLVNPTDGGPAYTYSSIANDGYFASGEAPLPIIVAVERSPGQLNVTLASTVIEFNPWEMGSHDRNLSAFAPLRYVGSSFTNGSIPSNGSCVRGYDNVGFTMGTSSSLFNAAFLQIEKDDSDGRLTAFIEDRLRTLGEENRDVARWPNPFWKSSLTTENSEEPFLTLVDGGLAGENIPIHPLLWRERNVDVIIAVDSSADTTENWPNGTSLVATYQRSREVGNYASVPFPEVPGQNTFINKGLNSKPTFFGCPPPYFNGTVQQGTPLVVYLPNAPYSTFSNVSTFNMSYTDSERDDIVENGRNVATLGQGKLDNQWPTCLGCAILAKSLERQGMDLPAECGDCFSRHCWDGQVDDSTPESYEPGLIMSRGVKGQVWAREWMLIVLGFWAIMRVCG</sequence>
<comment type="caution">
    <text evidence="12">The sequence shown here is derived from an EMBL/GenBank/DDBJ whole genome shotgun (WGS) entry which is preliminary data.</text>
</comment>
<dbReference type="EC" id="3.1.1.5" evidence="2 9"/>
<feature type="compositionally biased region" description="Pro residues" evidence="10">
    <location>
        <begin position="40"/>
        <end position="50"/>
    </location>
</feature>
<evidence type="ECO:0000313" key="12">
    <source>
        <dbReference type="EMBL" id="KEZ42144.1"/>
    </source>
</evidence>
<evidence type="ECO:0000256" key="10">
    <source>
        <dbReference type="SAM" id="MobiDB-lite"/>
    </source>
</evidence>
<evidence type="ECO:0000256" key="4">
    <source>
        <dbReference type="ARBA" id="ARBA00022963"/>
    </source>
</evidence>
<dbReference type="GO" id="GO:0046475">
    <property type="term" value="P:glycerophospholipid catabolic process"/>
    <property type="evidence" value="ECO:0007669"/>
    <property type="project" value="TreeGrafter"/>
</dbReference>
<evidence type="ECO:0000256" key="2">
    <source>
        <dbReference type="ARBA" id="ARBA00013274"/>
    </source>
</evidence>
<feature type="compositionally biased region" description="Basic residues" evidence="10">
    <location>
        <begin position="1"/>
        <end position="11"/>
    </location>
</feature>
<dbReference type="HOGENOM" id="CLU_014602_0_0_1"/>
<evidence type="ECO:0000313" key="13">
    <source>
        <dbReference type="Proteomes" id="UP000028545"/>
    </source>
</evidence>
<evidence type="ECO:0000256" key="7">
    <source>
        <dbReference type="ARBA" id="ARBA00049531"/>
    </source>
</evidence>
<dbReference type="EMBL" id="JOWA01000101">
    <property type="protein sequence ID" value="KEZ42144.1"/>
    <property type="molecule type" value="Genomic_DNA"/>
</dbReference>
<dbReference type="InterPro" id="IPR002642">
    <property type="entry name" value="LysoPLipase_cat_dom"/>
</dbReference>
<dbReference type="VEuPathDB" id="FungiDB:SAPIO_CDS6195"/>
<dbReference type="KEGG" id="sapo:SAPIO_CDS6195"/>
<keyword evidence="13" id="KW-1185">Reference proteome</keyword>
<feature type="region of interest" description="Disordered" evidence="10">
    <location>
        <begin position="1"/>
        <end position="52"/>
    </location>
</feature>
<gene>
    <name evidence="12" type="ORF">SAPIO_CDS6195</name>
</gene>
<keyword evidence="3 8" id="KW-0378">Hydrolase</keyword>
<dbReference type="GeneID" id="27725267"/>
<dbReference type="GO" id="GO:0005829">
    <property type="term" value="C:cytosol"/>
    <property type="evidence" value="ECO:0007669"/>
    <property type="project" value="TreeGrafter"/>
</dbReference>
<evidence type="ECO:0000256" key="8">
    <source>
        <dbReference type="PROSITE-ProRule" id="PRU00555"/>
    </source>
</evidence>
<dbReference type="AlphaFoldDB" id="A0A084G482"/>
<dbReference type="Gene3D" id="3.40.1090.10">
    <property type="entry name" value="Cytosolic phospholipase A2 catalytic domain"/>
    <property type="match status" value="1"/>
</dbReference>
<comment type="catalytic activity">
    <reaction evidence="7 9">
        <text>a 1-acyl-sn-glycero-3-phosphocholine + H2O = sn-glycerol 3-phosphocholine + a fatty acid + H(+)</text>
        <dbReference type="Rhea" id="RHEA:15177"/>
        <dbReference type="ChEBI" id="CHEBI:15377"/>
        <dbReference type="ChEBI" id="CHEBI:15378"/>
        <dbReference type="ChEBI" id="CHEBI:16870"/>
        <dbReference type="ChEBI" id="CHEBI:28868"/>
        <dbReference type="ChEBI" id="CHEBI:58168"/>
        <dbReference type="EC" id="3.1.1.5"/>
    </reaction>
</comment>
<dbReference type="FunFam" id="3.40.1090.10:FF:000010">
    <property type="entry name" value="Lysophospholipase"/>
    <property type="match status" value="1"/>
</dbReference>
<organism evidence="12 13">
    <name type="scientific">Pseudallescheria apiosperma</name>
    <name type="common">Scedosporium apiospermum</name>
    <dbReference type="NCBI Taxonomy" id="563466"/>
    <lineage>
        <taxon>Eukaryota</taxon>
        <taxon>Fungi</taxon>
        <taxon>Dikarya</taxon>
        <taxon>Ascomycota</taxon>
        <taxon>Pezizomycotina</taxon>
        <taxon>Sordariomycetes</taxon>
        <taxon>Hypocreomycetidae</taxon>
        <taxon>Microascales</taxon>
        <taxon>Microascaceae</taxon>
        <taxon>Scedosporium</taxon>
    </lineage>
</organism>
<evidence type="ECO:0000256" key="1">
    <source>
        <dbReference type="ARBA" id="ARBA00008780"/>
    </source>
</evidence>
<dbReference type="SUPFAM" id="SSF52151">
    <property type="entry name" value="FabD/lysophospholipase-like"/>
    <property type="match status" value="1"/>
</dbReference>
<dbReference type="GO" id="GO:0004623">
    <property type="term" value="F:phospholipase A2 activity"/>
    <property type="evidence" value="ECO:0007669"/>
    <property type="project" value="TreeGrafter"/>
</dbReference>
<accession>A0A084G482</accession>
<evidence type="ECO:0000256" key="9">
    <source>
        <dbReference type="RuleBase" id="RU362103"/>
    </source>
</evidence>
<name>A0A084G482_PSEDA</name>
<evidence type="ECO:0000256" key="5">
    <source>
        <dbReference type="ARBA" id="ARBA00023098"/>
    </source>
</evidence>
<keyword evidence="5 8" id="KW-0443">Lipid metabolism</keyword>
<comment type="similarity">
    <text evidence="1 9">Belongs to the lysophospholipase family.</text>
</comment>
<dbReference type="OMA" id="FARYCWN"/>
<dbReference type="PROSITE" id="PS51210">
    <property type="entry name" value="PLA2C"/>
    <property type="match status" value="1"/>
</dbReference>
<dbReference type="Pfam" id="PF01735">
    <property type="entry name" value="PLA2_B"/>
    <property type="match status" value="1"/>
</dbReference>
<dbReference type="InterPro" id="IPR016035">
    <property type="entry name" value="Acyl_Trfase/lysoPLipase"/>
</dbReference>
<dbReference type="GO" id="GO:0005783">
    <property type="term" value="C:endoplasmic reticulum"/>
    <property type="evidence" value="ECO:0007669"/>
    <property type="project" value="TreeGrafter"/>
</dbReference>
<feature type="domain" description="PLA2c" evidence="11">
    <location>
        <begin position="43"/>
        <end position="587"/>
    </location>
</feature>
<dbReference type="SMART" id="SM00022">
    <property type="entry name" value="PLAc"/>
    <property type="match status" value="1"/>
</dbReference>
<evidence type="ECO:0000256" key="6">
    <source>
        <dbReference type="ARBA" id="ARBA00023180"/>
    </source>
</evidence>
<keyword evidence="4 8" id="KW-0442">Lipid degradation</keyword>
<dbReference type="Proteomes" id="UP000028545">
    <property type="component" value="Unassembled WGS sequence"/>
</dbReference>
<dbReference type="RefSeq" id="XP_016641943.1">
    <property type="nucleotide sequence ID" value="XM_016788362.1"/>
</dbReference>
<dbReference type="OrthoDB" id="4084751at2759"/>
<proteinExistence type="inferred from homology"/>
<protein>
    <recommendedName>
        <fullName evidence="2 9">Lysophospholipase</fullName>
        <ecNumber evidence="2 9">3.1.1.5</ecNumber>
    </recommendedName>
</protein>
<dbReference type="PANTHER" id="PTHR10728">
    <property type="entry name" value="CYTOSOLIC PHOSPHOLIPASE A2"/>
    <property type="match status" value="1"/>
</dbReference>
<evidence type="ECO:0000256" key="3">
    <source>
        <dbReference type="ARBA" id="ARBA00022801"/>
    </source>
</evidence>